<evidence type="ECO:0000256" key="8">
    <source>
        <dbReference type="ARBA" id="ARBA00025389"/>
    </source>
</evidence>
<dbReference type="InterPro" id="IPR019771">
    <property type="entry name" value="F-actin_capping_bsu_CS"/>
</dbReference>
<dbReference type="Gene3D" id="1.20.58.570">
    <property type="match status" value="1"/>
</dbReference>
<dbReference type="EMBL" id="BTGB01000001">
    <property type="protein sequence ID" value="GMM43516.1"/>
    <property type="molecule type" value="Genomic_DNA"/>
</dbReference>
<evidence type="ECO:0000256" key="5">
    <source>
        <dbReference type="ARBA" id="ARBA00022490"/>
    </source>
</evidence>
<dbReference type="InterPro" id="IPR042276">
    <property type="entry name" value="CapZ_alpha/beta_2"/>
</dbReference>
<organism evidence="10 11">
    <name type="scientific">Pichia kluyveri</name>
    <name type="common">Yeast</name>
    <dbReference type="NCBI Taxonomy" id="36015"/>
    <lineage>
        <taxon>Eukaryota</taxon>
        <taxon>Fungi</taxon>
        <taxon>Dikarya</taxon>
        <taxon>Ascomycota</taxon>
        <taxon>Saccharomycotina</taxon>
        <taxon>Pichiomycetes</taxon>
        <taxon>Pichiales</taxon>
        <taxon>Pichiaceae</taxon>
        <taxon>Pichia</taxon>
    </lineage>
</organism>
<dbReference type="Pfam" id="PF01115">
    <property type="entry name" value="F_actin_cap_B"/>
    <property type="match status" value="1"/>
</dbReference>
<evidence type="ECO:0000256" key="1">
    <source>
        <dbReference type="ARBA" id="ARBA00004245"/>
    </source>
</evidence>
<keyword evidence="6 9" id="KW-0009">Actin-binding</keyword>
<dbReference type="GO" id="GO:0030479">
    <property type="term" value="C:actin cortical patch"/>
    <property type="evidence" value="ECO:0007669"/>
    <property type="project" value="TreeGrafter"/>
</dbReference>
<sequence length="284" mass="32189">MSDEAYDAALDILRRLDPKSISNNLSNICRLQPELASDLLASVDKPLKSLICKKTGKEFLCCDYNRDGDSYRSPYSNDYINESDGSIVPFDDEAPLPSKHLRELELIANDSFDIYRDLYYEGGISSVYLWDKEDGDATNDGKLGFDGVVLIKKTVDNNSSWDSIHVFEIEYKQGSESIYRVTSTIILDLSNDLTKSTKLNSTYLSGNLTRQTEKTVSFKDSTTHIANIGSIIEDVEIQMRNMLQEVYFGKTKDVLSDIRSLEALPQRNEAKQRQESLINKFENL</sequence>
<comment type="caution">
    <text evidence="10">The sequence shown here is derived from an EMBL/GenBank/DDBJ whole genome shotgun (WGS) entry which is preliminary data.</text>
</comment>
<dbReference type="PANTHER" id="PTHR10619">
    <property type="entry name" value="F-ACTIN-CAPPING PROTEIN SUBUNIT BETA"/>
    <property type="match status" value="1"/>
</dbReference>
<evidence type="ECO:0000256" key="3">
    <source>
        <dbReference type="ARBA" id="ARBA00021859"/>
    </source>
</evidence>
<dbReference type="Gene3D" id="3.90.1150.210">
    <property type="entry name" value="F-actin capping protein, beta subunit"/>
    <property type="match status" value="1"/>
</dbReference>
<dbReference type="GO" id="GO:0000902">
    <property type="term" value="P:cell morphogenesis"/>
    <property type="evidence" value="ECO:0007669"/>
    <property type="project" value="TreeGrafter"/>
</dbReference>
<evidence type="ECO:0000256" key="2">
    <source>
        <dbReference type="ARBA" id="ARBA00006039"/>
    </source>
</evidence>
<dbReference type="PROSITE" id="PS00231">
    <property type="entry name" value="F_ACTIN_CAPPING_BETA"/>
    <property type="match status" value="1"/>
</dbReference>
<comment type="function">
    <text evidence="8 9">F-actin-capping proteins bind in a Ca(2+)-independent manner to the fast growing ends of actin filaments (barbed end) thereby blocking the exchange of subunits at these ends. Unlike other capping proteins (such as gelsolin and severin), these proteins do not sever actin filaments.</text>
</comment>
<dbReference type="GO" id="GO:0051016">
    <property type="term" value="P:barbed-end actin filament capping"/>
    <property type="evidence" value="ECO:0007669"/>
    <property type="project" value="UniProtKB-UniRule"/>
</dbReference>
<protein>
    <recommendedName>
        <fullName evidence="3 9">F-actin-capping protein subunit beta</fullName>
    </recommendedName>
</protein>
<dbReference type="AlphaFoldDB" id="A0AAV5QW58"/>
<evidence type="ECO:0000313" key="10">
    <source>
        <dbReference type="EMBL" id="GMM43516.1"/>
    </source>
</evidence>
<comment type="subcellular location">
    <subcellularLocation>
        <location evidence="1 9">Cytoplasm</location>
        <location evidence="1 9">Cytoskeleton</location>
    </subcellularLocation>
</comment>
<evidence type="ECO:0000256" key="6">
    <source>
        <dbReference type="ARBA" id="ARBA00023203"/>
    </source>
</evidence>
<keyword evidence="11" id="KW-1185">Reference proteome</keyword>
<evidence type="ECO:0000256" key="7">
    <source>
        <dbReference type="ARBA" id="ARBA00023212"/>
    </source>
</evidence>
<keyword evidence="4 9" id="KW-0117">Actin capping</keyword>
<dbReference type="PANTHER" id="PTHR10619:SF0">
    <property type="entry name" value="F-ACTIN-CAPPING PROTEIN SUBUNIT BETA ISOFORMS 1 AND 2"/>
    <property type="match status" value="1"/>
</dbReference>
<evidence type="ECO:0000256" key="9">
    <source>
        <dbReference type="RuleBase" id="RU365078"/>
    </source>
</evidence>
<evidence type="ECO:0000313" key="11">
    <source>
        <dbReference type="Proteomes" id="UP001378960"/>
    </source>
</evidence>
<dbReference type="SUPFAM" id="SSF90096">
    <property type="entry name" value="Subunits of heterodimeric actin filament capping protein Capz"/>
    <property type="match status" value="1"/>
</dbReference>
<keyword evidence="7 9" id="KW-0206">Cytoskeleton</keyword>
<dbReference type="Proteomes" id="UP001378960">
    <property type="component" value="Unassembled WGS sequence"/>
</dbReference>
<dbReference type="GO" id="GO:0051015">
    <property type="term" value="F:actin filament binding"/>
    <property type="evidence" value="ECO:0007669"/>
    <property type="project" value="TreeGrafter"/>
</dbReference>
<evidence type="ECO:0000256" key="4">
    <source>
        <dbReference type="ARBA" id="ARBA00022467"/>
    </source>
</evidence>
<reference evidence="10 11" key="1">
    <citation type="journal article" date="2023" name="Elife">
        <title>Identification of key yeast species and microbe-microbe interactions impacting larval growth of Drosophila in the wild.</title>
        <authorList>
            <person name="Mure A."/>
            <person name="Sugiura Y."/>
            <person name="Maeda R."/>
            <person name="Honda K."/>
            <person name="Sakurai N."/>
            <person name="Takahashi Y."/>
            <person name="Watada M."/>
            <person name="Katoh T."/>
            <person name="Gotoh A."/>
            <person name="Gotoh Y."/>
            <person name="Taniguchi I."/>
            <person name="Nakamura K."/>
            <person name="Hayashi T."/>
            <person name="Katayama T."/>
            <person name="Uemura T."/>
            <person name="Hattori Y."/>
        </authorList>
    </citation>
    <scope>NUCLEOTIDE SEQUENCE [LARGE SCALE GENOMIC DNA]</scope>
    <source>
        <strain evidence="10 11">PK-24</strain>
    </source>
</reference>
<name>A0AAV5QW58_PICKL</name>
<keyword evidence="5 9" id="KW-0963">Cytoplasm</keyword>
<dbReference type="InterPro" id="IPR043175">
    <property type="entry name" value="CAPZB_N"/>
</dbReference>
<accession>A0AAV5QW58</accession>
<dbReference type="GO" id="GO:0030036">
    <property type="term" value="P:actin cytoskeleton organization"/>
    <property type="evidence" value="ECO:0007669"/>
    <property type="project" value="InterPro"/>
</dbReference>
<dbReference type="PRINTS" id="PR00192">
    <property type="entry name" value="FACTINCAPB"/>
</dbReference>
<comment type="similarity">
    <text evidence="2 9">Belongs to the F-actin-capping protein beta subunit family.</text>
</comment>
<proteinExistence type="inferred from homology"/>
<comment type="subunit">
    <text evidence="9">Heterodimer of an alpha and a beta subunit.</text>
</comment>
<dbReference type="FunFam" id="1.20.58.570:FF:000001">
    <property type="entry name" value="F-actin-capping protein subunit beta"/>
    <property type="match status" value="1"/>
</dbReference>
<dbReference type="InterPro" id="IPR001698">
    <property type="entry name" value="CAPZB"/>
</dbReference>
<dbReference type="GO" id="GO:0008290">
    <property type="term" value="C:F-actin capping protein complex"/>
    <property type="evidence" value="ECO:0007669"/>
    <property type="project" value="UniProtKB-UniRule"/>
</dbReference>
<dbReference type="InterPro" id="IPR037282">
    <property type="entry name" value="CapZ_alpha/beta"/>
</dbReference>
<gene>
    <name evidence="10" type="ORF">DAPK24_000910</name>
</gene>